<dbReference type="Proteomes" id="UP001652700">
    <property type="component" value="Unplaced"/>
</dbReference>
<sequence length="224" mass="26598">MRLVSGYFNLRDRSCIFFAIILYLFNLALGYEECSHKNLKVFEDELEFPCREREDSKAKSVLGDALNQLHIFNSFLNNSVIKLEALSELPPEYIKDGRSCSKVDTMLRRLENEKKVRVFYNMLKRIGIHVYHVFTRIPEGLFYKHRKSLYEELLCNLKLVTCEFKGIQTRDQKDRHLPSLSLCSKKIGEWIFDYQTFTSLQLFFTDSYEILHDVYKYDNTILLD</sequence>
<organism evidence="1 2">
    <name type="scientific">Diabrotica virgifera virgifera</name>
    <name type="common">western corn rootworm</name>
    <dbReference type="NCBI Taxonomy" id="50390"/>
    <lineage>
        <taxon>Eukaryota</taxon>
        <taxon>Metazoa</taxon>
        <taxon>Ecdysozoa</taxon>
        <taxon>Arthropoda</taxon>
        <taxon>Hexapoda</taxon>
        <taxon>Insecta</taxon>
        <taxon>Pterygota</taxon>
        <taxon>Neoptera</taxon>
        <taxon>Endopterygota</taxon>
        <taxon>Coleoptera</taxon>
        <taxon>Polyphaga</taxon>
        <taxon>Cucujiformia</taxon>
        <taxon>Chrysomeloidea</taxon>
        <taxon>Chrysomelidae</taxon>
        <taxon>Galerucinae</taxon>
        <taxon>Diabroticina</taxon>
        <taxon>Diabroticites</taxon>
        <taxon>Diabrotica</taxon>
    </lineage>
</organism>
<name>A0ABM5IFN7_DIAVI</name>
<proteinExistence type="predicted"/>
<accession>A0ABM5IFN7</accession>
<evidence type="ECO:0000313" key="1">
    <source>
        <dbReference type="EnsemblMetazoa" id="XP_028131719.2"/>
    </source>
</evidence>
<dbReference type="EnsemblMetazoa" id="XM_028275918.2">
    <property type="protein sequence ID" value="XP_028131719.2"/>
    <property type="gene ID" value="LOC114327329"/>
</dbReference>
<dbReference type="GeneID" id="114327329"/>
<dbReference type="RefSeq" id="XP_028131719.2">
    <property type="nucleotide sequence ID" value="XM_028275918.2"/>
</dbReference>
<keyword evidence="2" id="KW-1185">Reference proteome</keyword>
<evidence type="ECO:0000313" key="2">
    <source>
        <dbReference type="Proteomes" id="UP001652700"/>
    </source>
</evidence>
<reference evidence="1" key="1">
    <citation type="submission" date="2025-05" db="UniProtKB">
        <authorList>
            <consortium name="EnsemblMetazoa"/>
        </authorList>
    </citation>
    <scope>IDENTIFICATION</scope>
</reference>
<protein>
    <submittedName>
        <fullName evidence="1">Uncharacterized protein</fullName>
    </submittedName>
</protein>